<keyword evidence="2" id="KW-1185">Reference proteome</keyword>
<protein>
    <submittedName>
        <fullName evidence="1">Uncharacterized protein</fullName>
    </submittedName>
</protein>
<gene>
    <name evidence="1" type="ORF">HAX54_038961</name>
</gene>
<dbReference type="InterPro" id="IPR017853">
    <property type="entry name" value="GH"/>
</dbReference>
<dbReference type="EMBL" id="JACEIK010005356">
    <property type="protein sequence ID" value="MCE0481306.1"/>
    <property type="molecule type" value="Genomic_DNA"/>
</dbReference>
<name>A0ABS8VL81_DATST</name>
<dbReference type="Proteomes" id="UP000823775">
    <property type="component" value="Unassembled WGS sequence"/>
</dbReference>
<organism evidence="1 2">
    <name type="scientific">Datura stramonium</name>
    <name type="common">Jimsonweed</name>
    <name type="synonym">Common thornapple</name>
    <dbReference type="NCBI Taxonomy" id="4076"/>
    <lineage>
        <taxon>Eukaryota</taxon>
        <taxon>Viridiplantae</taxon>
        <taxon>Streptophyta</taxon>
        <taxon>Embryophyta</taxon>
        <taxon>Tracheophyta</taxon>
        <taxon>Spermatophyta</taxon>
        <taxon>Magnoliopsida</taxon>
        <taxon>eudicotyledons</taxon>
        <taxon>Gunneridae</taxon>
        <taxon>Pentapetalae</taxon>
        <taxon>asterids</taxon>
        <taxon>lamiids</taxon>
        <taxon>Solanales</taxon>
        <taxon>Solanaceae</taxon>
        <taxon>Solanoideae</taxon>
        <taxon>Datureae</taxon>
        <taxon>Datura</taxon>
    </lineage>
</organism>
<accession>A0ABS8VL81</accession>
<dbReference type="Gene3D" id="3.20.20.80">
    <property type="entry name" value="Glycosidases"/>
    <property type="match status" value="1"/>
</dbReference>
<evidence type="ECO:0000313" key="1">
    <source>
        <dbReference type="EMBL" id="MCE0481306.1"/>
    </source>
</evidence>
<reference evidence="1 2" key="1">
    <citation type="journal article" date="2021" name="BMC Genomics">
        <title>Datura genome reveals duplications of psychoactive alkaloid biosynthetic genes and high mutation rate following tissue culture.</title>
        <authorList>
            <person name="Rajewski A."/>
            <person name="Carter-House D."/>
            <person name="Stajich J."/>
            <person name="Litt A."/>
        </authorList>
    </citation>
    <scope>NUCLEOTIDE SEQUENCE [LARGE SCALE GENOMIC DNA]</scope>
    <source>
        <strain evidence="1">AR-01</strain>
    </source>
</reference>
<comment type="caution">
    <text evidence="1">The sequence shown here is derived from an EMBL/GenBank/DDBJ whole genome shotgun (WGS) entry which is preliminary data.</text>
</comment>
<dbReference type="PANTHER" id="PTHR31263:SF67">
    <property type="entry name" value="GLYCOSIDE HYDROLASE FAMILY 5 DOMAIN-CONTAINING PROTEIN"/>
    <property type="match status" value="1"/>
</dbReference>
<evidence type="ECO:0000313" key="2">
    <source>
        <dbReference type="Proteomes" id="UP000823775"/>
    </source>
</evidence>
<sequence length="185" mass="20767">MQKGAEAVHAANPDVLVILSGLNFDKDLSFLRREPPSLTFSGKLVFEIHRYSFTDTKSWETKQPQSSLRTTELDFDWALWTLVWKLLFEKELLDSMSSMGFWTGIGVKSETQASCKGSLPSISFQGPGYNESRSHKVIFHPMTGLCVRKISLLQPLELGPCSEADGWDLSNQNTDIEILLLPASR</sequence>
<dbReference type="SUPFAM" id="SSF51445">
    <property type="entry name" value="(Trans)glycosidases"/>
    <property type="match status" value="1"/>
</dbReference>
<dbReference type="PANTHER" id="PTHR31263">
    <property type="entry name" value="CELLULASE FAMILY PROTEIN (AFU_ORTHOLOGUE AFUA_5G14560)"/>
    <property type="match status" value="1"/>
</dbReference>
<proteinExistence type="predicted"/>